<protein>
    <submittedName>
        <fullName evidence="1">Uncharacterized protein</fullName>
    </submittedName>
</protein>
<comment type="caution">
    <text evidence="1">The sequence shown here is derived from an EMBL/GenBank/DDBJ whole genome shotgun (WGS) entry which is preliminary data.</text>
</comment>
<accession>A0ABD3UHE7</accession>
<evidence type="ECO:0000313" key="2">
    <source>
        <dbReference type="Proteomes" id="UP001634394"/>
    </source>
</evidence>
<keyword evidence="2" id="KW-1185">Reference proteome</keyword>
<proteinExistence type="predicted"/>
<reference evidence="1 2" key="1">
    <citation type="submission" date="2024-11" db="EMBL/GenBank/DDBJ databases">
        <title>Chromosome-level genome assembly of the freshwater bivalve Anodonta woodiana.</title>
        <authorList>
            <person name="Chen X."/>
        </authorList>
    </citation>
    <scope>NUCLEOTIDE SEQUENCE [LARGE SCALE GENOMIC DNA]</scope>
    <source>
        <strain evidence="1">MN2024</strain>
        <tissue evidence="1">Gills</tissue>
    </source>
</reference>
<organism evidence="1 2">
    <name type="scientific">Sinanodonta woodiana</name>
    <name type="common">Chinese pond mussel</name>
    <name type="synonym">Anodonta woodiana</name>
    <dbReference type="NCBI Taxonomy" id="1069815"/>
    <lineage>
        <taxon>Eukaryota</taxon>
        <taxon>Metazoa</taxon>
        <taxon>Spiralia</taxon>
        <taxon>Lophotrochozoa</taxon>
        <taxon>Mollusca</taxon>
        <taxon>Bivalvia</taxon>
        <taxon>Autobranchia</taxon>
        <taxon>Heteroconchia</taxon>
        <taxon>Palaeoheterodonta</taxon>
        <taxon>Unionida</taxon>
        <taxon>Unionoidea</taxon>
        <taxon>Unionidae</taxon>
        <taxon>Unioninae</taxon>
        <taxon>Sinanodonta</taxon>
    </lineage>
</organism>
<dbReference type="EMBL" id="JBJQND010000016">
    <property type="protein sequence ID" value="KAL3847858.1"/>
    <property type="molecule type" value="Genomic_DNA"/>
</dbReference>
<name>A0ABD3UHE7_SINWO</name>
<dbReference type="Proteomes" id="UP001634394">
    <property type="component" value="Unassembled WGS sequence"/>
</dbReference>
<sequence length="130" mass="15336">MAFFIYNYIEFKDITSGATVPDDPRAQLMYYLRCMCFIVDLTDTSPNLQRLRNYSNYSITSDEKEIHNCVLNNHLLIAGNVIIGERNVRMNKIRTFKRNWLEDNYYTTLNILLLQLHMRRQNNAMACAIS</sequence>
<dbReference type="AlphaFoldDB" id="A0ABD3UHE7"/>
<gene>
    <name evidence="1" type="ORF">ACJMK2_018749</name>
</gene>
<evidence type="ECO:0000313" key="1">
    <source>
        <dbReference type="EMBL" id="KAL3847858.1"/>
    </source>
</evidence>